<gene>
    <name evidence="2" type="ORF">FRD01_22825</name>
</gene>
<feature type="domain" description="YdhG-like" evidence="1">
    <location>
        <begin position="20"/>
        <end position="111"/>
    </location>
</feature>
<name>A0A5B8XWP1_9DELT</name>
<sequence>MHSKPKTVDDYISNFEPEVQTKLKAIREIVLEEAPKASECISYEMPTYKLRGNLVHFGAFKKHIGLYPTPGGISEFAQELAMYTGAKGSVQFPLDEDLPLDLIRRIVRFRVAQANDDTGG</sequence>
<keyword evidence="3" id="KW-1185">Reference proteome</keyword>
<accession>A0A5B8XWP1</accession>
<dbReference type="SUPFAM" id="SSF159888">
    <property type="entry name" value="YdhG-like"/>
    <property type="match status" value="1"/>
</dbReference>
<dbReference type="KEGG" id="bbae:FRD01_22825"/>
<dbReference type="AlphaFoldDB" id="A0A5B8XWP1"/>
<dbReference type="Gene3D" id="3.90.1150.200">
    <property type="match status" value="1"/>
</dbReference>
<dbReference type="Proteomes" id="UP000321595">
    <property type="component" value="Chromosome"/>
</dbReference>
<evidence type="ECO:0000313" key="2">
    <source>
        <dbReference type="EMBL" id="QED30015.1"/>
    </source>
</evidence>
<proteinExistence type="predicted"/>
<reference evidence="2 3" key="1">
    <citation type="submission" date="2019-08" db="EMBL/GenBank/DDBJ databases">
        <authorList>
            <person name="Liang Q."/>
        </authorList>
    </citation>
    <scope>NUCLEOTIDE SEQUENCE [LARGE SCALE GENOMIC DNA]</scope>
    <source>
        <strain evidence="2 3">V1718</strain>
    </source>
</reference>
<evidence type="ECO:0000259" key="1">
    <source>
        <dbReference type="Pfam" id="PF08818"/>
    </source>
</evidence>
<protein>
    <recommendedName>
        <fullName evidence="1">YdhG-like domain-containing protein</fullName>
    </recommendedName>
</protein>
<dbReference type="Pfam" id="PF08818">
    <property type="entry name" value="DUF1801"/>
    <property type="match status" value="1"/>
</dbReference>
<dbReference type="RefSeq" id="WP_146963326.1">
    <property type="nucleotide sequence ID" value="NZ_CP042467.1"/>
</dbReference>
<dbReference type="EMBL" id="CP042467">
    <property type="protein sequence ID" value="QED30015.1"/>
    <property type="molecule type" value="Genomic_DNA"/>
</dbReference>
<dbReference type="OrthoDB" id="9811812at2"/>
<dbReference type="InterPro" id="IPR014922">
    <property type="entry name" value="YdhG-like"/>
</dbReference>
<organism evidence="2 3">
    <name type="scientific">Microvenator marinus</name>
    <dbReference type="NCBI Taxonomy" id="2600177"/>
    <lineage>
        <taxon>Bacteria</taxon>
        <taxon>Deltaproteobacteria</taxon>
        <taxon>Bradymonadales</taxon>
        <taxon>Microvenatoraceae</taxon>
        <taxon>Microvenator</taxon>
    </lineage>
</organism>
<evidence type="ECO:0000313" key="3">
    <source>
        <dbReference type="Proteomes" id="UP000321595"/>
    </source>
</evidence>